<dbReference type="Gene3D" id="3.90.1140.10">
    <property type="entry name" value="Cyclic phosphodiesterase"/>
    <property type="match status" value="1"/>
</dbReference>
<gene>
    <name evidence="1" type="ORF">KC660_02300</name>
</gene>
<dbReference type="InterPro" id="IPR009097">
    <property type="entry name" value="Cyclic_Pdiesterase"/>
</dbReference>
<reference evidence="1" key="2">
    <citation type="journal article" date="2021" name="Microbiome">
        <title>Successional dynamics and alternative stable states in a saline activated sludge microbial community over 9 years.</title>
        <authorList>
            <person name="Wang Y."/>
            <person name="Ye J."/>
            <person name="Ju F."/>
            <person name="Liu L."/>
            <person name="Boyd J.A."/>
            <person name="Deng Y."/>
            <person name="Parks D.H."/>
            <person name="Jiang X."/>
            <person name="Yin X."/>
            <person name="Woodcroft B.J."/>
            <person name="Tyson G.W."/>
            <person name="Hugenholtz P."/>
            <person name="Polz M.F."/>
            <person name="Zhang T."/>
        </authorList>
    </citation>
    <scope>NUCLEOTIDE SEQUENCE</scope>
    <source>
        <strain evidence="1">HKST-UBA10</strain>
    </source>
</reference>
<protein>
    <submittedName>
        <fullName evidence="1">DUF1045 domain-containing protein</fullName>
    </submittedName>
</protein>
<accession>A0A955L3I8</accession>
<dbReference type="InterPro" id="IPR009389">
    <property type="entry name" value="DUF1045"/>
</dbReference>
<reference evidence="1" key="1">
    <citation type="submission" date="2020-04" db="EMBL/GenBank/DDBJ databases">
        <authorList>
            <person name="Zhang T."/>
        </authorList>
    </citation>
    <scope>NUCLEOTIDE SEQUENCE</scope>
    <source>
        <strain evidence="1">HKST-UBA10</strain>
    </source>
</reference>
<sequence length="178" mass="20427">NFDCHFVLDSKNFFPHITLYSPEFPIHNIANLKSEVVDIASTVNRLKLKLNPIATKQDGYIGLRIENTTEIHSLHKKVVDKLNPFREGILRNKYSDRTRLVNFTSEQLSNIHSYGYPDVMKLYDPHITITKLIHNEDSEQVDNLVKPNLIISSAEKLGIFEMGEHGTCIRKLEEIVIG</sequence>
<feature type="non-terminal residue" evidence="1">
    <location>
        <position position="1"/>
    </location>
</feature>
<proteinExistence type="predicted"/>
<dbReference type="Pfam" id="PF06299">
    <property type="entry name" value="DUF1045"/>
    <property type="match status" value="1"/>
</dbReference>
<evidence type="ECO:0000313" key="1">
    <source>
        <dbReference type="EMBL" id="MCA9382217.1"/>
    </source>
</evidence>
<comment type="caution">
    <text evidence="1">The sequence shown here is derived from an EMBL/GenBank/DDBJ whole genome shotgun (WGS) entry which is preliminary data.</text>
</comment>
<evidence type="ECO:0000313" key="2">
    <source>
        <dbReference type="Proteomes" id="UP000782843"/>
    </source>
</evidence>
<dbReference type="EMBL" id="JAGQLG010000084">
    <property type="protein sequence ID" value="MCA9382217.1"/>
    <property type="molecule type" value="Genomic_DNA"/>
</dbReference>
<organism evidence="1 2">
    <name type="scientific">Candidatus Dojkabacteria bacterium</name>
    <dbReference type="NCBI Taxonomy" id="2099670"/>
    <lineage>
        <taxon>Bacteria</taxon>
        <taxon>Candidatus Dojkabacteria</taxon>
    </lineage>
</organism>
<dbReference type="SUPFAM" id="SSF55144">
    <property type="entry name" value="LigT-like"/>
    <property type="match status" value="1"/>
</dbReference>
<dbReference type="Proteomes" id="UP000782843">
    <property type="component" value="Unassembled WGS sequence"/>
</dbReference>
<dbReference type="AlphaFoldDB" id="A0A955L3I8"/>
<name>A0A955L3I8_9BACT</name>